<comment type="caution">
    <text evidence="2">The sequence shown here is derived from an EMBL/GenBank/DDBJ whole genome shotgun (WGS) entry which is preliminary data.</text>
</comment>
<accession>A0ABS2L6X6</accession>
<protein>
    <submittedName>
        <fullName evidence="2">Uncharacterized protein</fullName>
    </submittedName>
</protein>
<evidence type="ECO:0000256" key="1">
    <source>
        <dbReference type="SAM" id="MobiDB-lite"/>
    </source>
</evidence>
<feature type="compositionally biased region" description="Polar residues" evidence="1">
    <location>
        <begin position="35"/>
        <end position="57"/>
    </location>
</feature>
<keyword evidence="3" id="KW-1185">Reference proteome</keyword>
<evidence type="ECO:0000313" key="3">
    <source>
        <dbReference type="Proteomes" id="UP000776164"/>
    </source>
</evidence>
<proteinExistence type="predicted"/>
<feature type="region of interest" description="Disordered" evidence="1">
    <location>
        <begin position="18"/>
        <end position="70"/>
    </location>
</feature>
<organism evidence="2 3">
    <name type="scientific">Subtercola frigoramans</name>
    <dbReference type="NCBI Taxonomy" id="120298"/>
    <lineage>
        <taxon>Bacteria</taxon>
        <taxon>Bacillati</taxon>
        <taxon>Actinomycetota</taxon>
        <taxon>Actinomycetes</taxon>
        <taxon>Micrococcales</taxon>
        <taxon>Microbacteriaceae</taxon>
        <taxon>Subtercola</taxon>
    </lineage>
</organism>
<reference evidence="2 3" key="1">
    <citation type="submission" date="2021-01" db="EMBL/GenBank/DDBJ databases">
        <title>Sequencing the genomes of 1000 actinobacteria strains.</title>
        <authorList>
            <person name="Klenk H.-P."/>
        </authorList>
    </citation>
    <scope>NUCLEOTIDE SEQUENCE [LARGE SCALE GENOMIC DNA]</scope>
    <source>
        <strain evidence="2 3">DSM 13057</strain>
    </source>
</reference>
<name>A0ABS2L6X6_9MICO</name>
<dbReference type="Proteomes" id="UP000776164">
    <property type="component" value="Unassembled WGS sequence"/>
</dbReference>
<gene>
    <name evidence="2" type="ORF">JOE66_002467</name>
</gene>
<sequence length="70" mass="7160">MPIGVPTVTAWPSTTDAVTGSTVEMNPPSWVIDTTGRSTTTPTNDTRPSATAVTAESGSAARSIPRCPAE</sequence>
<dbReference type="EMBL" id="JAFBBU010000001">
    <property type="protein sequence ID" value="MBM7472833.1"/>
    <property type="molecule type" value="Genomic_DNA"/>
</dbReference>
<evidence type="ECO:0000313" key="2">
    <source>
        <dbReference type="EMBL" id="MBM7472833.1"/>
    </source>
</evidence>